<dbReference type="EMBL" id="JXXR01000016">
    <property type="protein sequence ID" value="KJY71165.1"/>
    <property type="molecule type" value="Genomic_DNA"/>
</dbReference>
<dbReference type="SUPFAM" id="SSF48498">
    <property type="entry name" value="Tetracyclin repressor-like, C-terminal domain"/>
    <property type="match status" value="1"/>
</dbReference>
<evidence type="ECO:0000313" key="4">
    <source>
        <dbReference type="EMBL" id="KJY71165.1"/>
    </source>
</evidence>
<keyword evidence="2" id="KW-0238">DNA-binding</keyword>
<dbReference type="RefSeq" id="WP_045986317.1">
    <property type="nucleotide sequence ID" value="NZ_CP063052.1"/>
</dbReference>
<dbReference type="InterPro" id="IPR009057">
    <property type="entry name" value="Homeodomain-like_sf"/>
</dbReference>
<dbReference type="InterPro" id="IPR039536">
    <property type="entry name" value="TetR_C_Proteobacteria"/>
</dbReference>
<dbReference type="GO" id="GO:0003700">
    <property type="term" value="F:DNA-binding transcription factor activity"/>
    <property type="evidence" value="ECO:0007669"/>
    <property type="project" value="TreeGrafter"/>
</dbReference>
<evidence type="ECO:0000256" key="2">
    <source>
        <dbReference type="ARBA" id="ARBA00023125"/>
    </source>
</evidence>
<gene>
    <name evidence="4" type="ORF">TW71_14190</name>
</gene>
<organism evidence="4">
    <name type="scientific">Vibrio coralliilyticus</name>
    <dbReference type="NCBI Taxonomy" id="190893"/>
    <lineage>
        <taxon>Bacteria</taxon>
        <taxon>Pseudomonadati</taxon>
        <taxon>Pseudomonadota</taxon>
        <taxon>Gammaproteobacteria</taxon>
        <taxon>Vibrionales</taxon>
        <taxon>Vibrionaceae</taxon>
        <taxon>Vibrio</taxon>
    </lineage>
</organism>
<sequence>MTSASELKRQRILQAATELFGVHGYGASMDSISKLADVSKQTIYSHFKTKDLLFETCMRNKCLEYQANEAVLDLSLPIEEALVKFGMGFHQTLLNPGAQQTYRNAVSNIDTHPEFTATYLEYGPIQTTKMLEQYLDKKVEDGTIQLDISSHQSAIQLLLMFHGKAVYWRYLGENIEESHEQKHQYIKSCVDLFLSHTLK</sequence>
<evidence type="ECO:0000256" key="3">
    <source>
        <dbReference type="ARBA" id="ARBA00023163"/>
    </source>
</evidence>
<protein>
    <submittedName>
        <fullName evidence="4">TetR family transcriptional regulator</fullName>
    </submittedName>
</protein>
<dbReference type="SUPFAM" id="SSF46689">
    <property type="entry name" value="Homeodomain-like"/>
    <property type="match status" value="1"/>
</dbReference>
<accession>A0A837G444</accession>
<keyword evidence="3" id="KW-0804">Transcription</keyword>
<dbReference type="PROSITE" id="PS50977">
    <property type="entry name" value="HTH_TETR_2"/>
    <property type="match status" value="1"/>
</dbReference>
<evidence type="ECO:0000256" key="1">
    <source>
        <dbReference type="ARBA" id="ARBA00023015"/>
    </source>
</evidence>
<keyword evidence="1" id="KW-0805">Transcription regulation</keyword>
<dbReference type="Pfam" id="PF14246">
    <property type="entry name" value="TetR_C_7"/>
    <property type="match status" value="1"/>
</dbReference>
<dbReference type="PANTHER" id="PTHR30055:SF146">
    <property type="entry name" value="HTH-TYPE TRANSCRIPTIONAL DUAL REGULATOR CECR"/>
    <property type="match status" value="1"/>
</dbReference>
<dbReference type="InterPro" id="IPR036271">
    <property type="entry name" value="Tet_transcr_reg_TetR-rel_C_sf"/>
</dbReference>
<name>A0A837G444_9VIBR</name>
<comment type="caution">
    <text evidence="4">The sequence shown here is derived from an EMBL/GenBank/DDBJ whole genome shotgun (WGS) entry which is preliminary data.</text>
</comment>
<reference evidence="4" key="1">
    <citation type="journal article" date="2015" name="BMC Genomics">
        <title>Genome mining reveals unlocked bioactive potential of marine Gram-negative bacteria.</title>
        <authorList>
            <person name="Machado H."/>
            <person name="Sonnenschein E.C."/>
            <person name="Melchiorsen J."/>
            <person name="Gram L."/>
        </authorList>
    </citation>
    <scope>NUCLEOTIDE SEQUENCE</scope>
    <source>
        <strain evidence="4">S2052</strain>
    </source>
</reference>
<dbReference type="Gene3D" id="1.10.357.10">
    <property type="entry name" value="Tetracycline Repressor, domain 2"/>
    <property type="match status" value="1"/>
</dbReference>
<proteinExistence type="predicted"/>
<dbReference type="FunFam" id="1.10.10.60:FF:000141">
    <property type="entry name" value="TetR family transcriptional regulator"/>
    <property type="match status" value="1"/>
</dbReference>
<dbReference type="Pfam" id="PF00440">
    <property type="entry name" value="TetR_N"/>
    <property type="match status" value="1"/>
</dbReference>
<dbReference type="InterPro" id="IPR050109">
    <property type="entry name" value="HTH-type_TetR-like_transc_reg"/>
</dbReference>
<dbReference type="PRINTS" id="PR00455">
    <property type="entry name" value="HTHTETR"/>
</dbReference>
<dbReference type="Gene3D" id="1.10.10.60">
    <property type="entry name" value="Homeodomain-like"/>
    <property type="match status" value="1"/>
</dbReference>
<dbReference type="AlphaFoldDB" id="A0A837G444"/>
<dbReference type="GeneID" id="93943997"/>
<dbReference type="GO" id="GO:0000976">
    <property type="term" value="F:transcription cis-regulatory region binding"/>
    <property type="evidence" value="ECO:0007669"/>
    <property type="project" value="TreeGrafter"/>
</dbReference>
<dbReference type="PANTHER" id="PTHR30055">
    <property type="entry name" value="HTH-TYPE TRANSCRIPTIONAL REGULATOR RUTR"/>
    <property type="match status" value="1"/>
</dbReference>
<dbReference type="InterPro" id="IPR001647">
    <property type="entry name" value="HTH_TetR"/>
</dbReference>